<dbReference type="AlphaFoldDB" id="A0A3L6F7C6"/>
<dbReference type="SMART" id="SM00360">
    <property type="entry name" value="RRM"/>
    <property type="match status" value="1"/>
</dbReference>
<keyword evidence="1" id="KW-0694">RNA-binding</keyword>
<sequence>MAVGPGPLFLLPNTCQEWKVPNFQGASSENDPNNTTIFVGGLDPNVTENVLKQAFSPYGEVIHVKIPVGKRHGFVQFVTSLSMNPCNGVRVWLLVLVITMVAMDKVMRLMAVGLHNLRTLTCMVMALMLVIPISNGNQLHISHNNNR</sequence>
<dbReference type="Proteomes" id="UP000251960">
    <property type="component" value="Chromosome 4"/>
</dbReference>
<reference evidence="3 4" key="1">
    <citation type="journal article" date="2018" name="Nat. Genet.">
        <title>Extensive intraspecific gene order and gene structural variations between Mo17 and other maize genomes.</title>
        <authorList>
            <person name="Sun S."/>
            <person name="Zhou Y."/>
            <person name="Chen J."/>
            <person name="Shi J."/>
            <person name="Zhao H."/>
            <person name="Zhao H."/>
            <person name="Song W."/>
            <person name="Zhang M."/>
            <person name="Cui Y."/>
            <person name="Dong X."/>
            <person name="Liu H."/>
            <person name="Ma X."/>
            <person name="Jiao Y."/>
            <person name="Wang B."/>
            <person name="Wei X."/>
            <person name="Stein J.C."/>
            <person name="Glaubitz J.C."/>
            <person name="Lu F."/>
            <person name="Yu G."/>
            <person name="Liang C."/>
            <person name="Fengler K."/>
            <person name="Li B."/>
            <person name="Rafalski A."/>
            <person name="Schnable P.S."/>
            <person name="Ware D.H."/>
            <person name="Buckler E.S."/>
            <person name="Lai J."/>
        </authorList>
    </citation>
    <scope>NUCLEOTIDE SEQUENCE [LARGE SCALE GENOMIC DNA]</scope>
    <source>
        <strain evidence="4">cv. Missouri 17</strain>
        <tissue evidence="3">Seedling</tissue>
    </source>
</reference>
<feature type="domain" description="RRM" evidence="2">
    <location>
        <begin position="35"/>
        <end position="109"/>
    </location>
</feature>
<dbReference type="InterPro" id="IPR035979">
    <property type="entry name" value="RBD_domain_sf"/>
</dbReference>
<dbReference type="InterPro" id="IPR000504">
    <property type="entry name" value="RRM_dom"/>
</dbReference>
<dbReference type="PROSITE" id="PS50102">
    <property type="entry name" value="RRM"/>
    <property type="match status" value="1"/>
</dbReference>
<gene>
    <name evidence="3" type="primary">RBP45_2</name>
    <name evidence="3" type="ORF">Zm00014a_018207</name>
</gene>
<evidence type="ECO:0000313" key="3">
    <source>
        <dbReference type="EMBL" id="PWZ28818.1"/>
    </source>
</evidence>
<protein>
    <submittedName>
        <fullName evidence="3">Polyadenylate-binding protein RBP45</fullName>
    </submittedName>
</protein>
<dbReference type="EMBL" id="NCVQ01000005">
    <property type="protein sequence ID" value="PWZ28818.1"/>
    <property type="molecule type" value="Genomic_DNA"/>
</dbReference>
<accession>A0A3L6F7C6</accession>
<dbReference type="Pfam" id="PF00076">
    <property type="entry name" value="RRM_1"/>
    <property type="match status" value="1"/>
</dbReference>
<dbReference type="Gene3D" id="3.30.70.330">
    <property type="match status" value="1"/>
</dbReference>
<evidence type="ECO:0000259" key="2">
    <source>
        <dbReference type="PROSITE" id="PS50102"/>
    </source>
</evidence>
<comment type="caution">
    <text evidence="3">The sequence shown here is derived from an EMBL/GenBank/DDBJ whole genome shotgun (WGS) entry which is preliminary data.</text>
</comment>
<dbReference type="GO" id="GO:0003723">
    <property type="term" value="F:RNA binding"/>
    <property type="evidence" value="ECO:0007669"/>
    <property type="project" value="UniProtKB-UniRule"/>
</dbReference>
<dbReference type="SUPFAM" id="SSF54928">
    <property type="entry name" value="RNA-binding domain, RBD"/>
    <property type="match status" value="1"/>
</dbReference>
<organism evidence="3 4">
    <name type="scientific">Zea mays</name>
    <name type="common">Maize</name>
    <dbReference type="NCBI Taxonomy" id="4577"/>
    <lineage>
        <taxon>Eukaryota</taxon>
        <taxon>Viridiplantae</taxon>
        <taxon>Streptophyta</taxon>
        <taxon>Embryophyta</taxon>
        <taxon>Tracheophyta</taxon>
        <taxon>Spermatophyta</taxon>
        <taxon>Magnoliopsida</taxon>
        <taxon>Liliopsida</taxon>
        <taxon>Poales</taxon>
        <taxon>Poaceae</taxon>
        <taxon>PACMAD clade</taxon>
        <taxon>Panicoideae</taxon>
        <taxon>Andropogonodae</taxon>
        <taxon>Andropogoneae</taxon>
        <taxon>Tripsacinae</taxon>
        <taxon>Zea</taxon>
    </lineage>
</organism>
<evidence type="ECO:0000313" key="4">
    <source>
        <dbReference type="Proteomes" id="UP000251960"/>
    </source>
</evidence>
<proteinExistence type="predicted"/>
<dbReference type="InterPro" id="IPR012677">
    <property type="entry name" value="Nucleotide-bd_a/b_plait_sf"/>
</dbReference>
<evidence type="ECO:0000256" key="1">
    <source>
        <dbReference type="PROSITE-ProRule" id="PRU00176"/>
    </source>
</evidence>
<dbReference type="ExpressionAtlas" id="A0A3L6F7C6">
    <property type="expression patterns" value="baseline and differential"/>
</dbReference>
<name>A0A3L6F7C6_MAIZE</name>